<dbReference type="AlphaFoldDB" id="A0A0D7AA98"/>
<dbReference type="OrthoDB" id="3202607at2759"/>
<evidence type="ECO:0000313" key="2">
    <source>
        <dbReference type="EMBL" id="KIY47773.1"/>
    </source>
</evidence>
<proteinExistence type="predicted"/>
<evidence type="ECO:0000313" key="3">
    <source>
        <dbReference type="Proteomes" id="UP000054144"/>
    </source>
</evidence>
<keyword evidence="1" id="KW-0472">Membrane</keyword>
<accession>A0A0D7AA98</accession>
<reference evidence="2 3" key="1">
    <citation type="journal article" date="2015" name="Fungal Genet. Biol.">
        <title>Evolution of novel wood decay mechanisms in Agaricales revealed by the genome sequences of Fistulina hepatica and Cylindrobasidium torrendii.</title>
        <authorList>
            <person name="Floudas D."/>
            <person name="Held B.W."/>
            <person name="Riley R."/>
            <person name="Nagy L.G."/>
            <person name="Koehler G."/>
            <person name="Ransdell A.S."/>
            <person name="Younus H."/>
            <person name="Chow J."/>
            <person name="Chiniquy J."/>
            <person name="Lipzen A."/>
            <person name="Tritt A."/>
            <person name="Sun H."/>
            <person name="Haridas S."/>
            <person name="LaButti K."/>
            <person name="Ohm R.A."/>
            <person name="Kues U."/>
            <person name="Blanchette R.A."/>
            <person name="Grigoriev I.V."/>
            <person name="Minto R.E."/>
            <person name="Hibbett D.S."/>
        </authorList>
    </citation>
    <scope>NUCLEOTIDE SEQUENCE [LARGE SCALE GENOMIC DNA]</scope>
    <source>
        <strain evidence="2 3">ATCC 64428</strain>
    </source>
</reference>
<name>A0A0D7AA98_9AGAR</name>
<dbReference type="EMBL" id="KN881928">
    <property type="protein sequence ID" value="KIY47773.1"/>
    <property type="molecule type" value="Genomic_DNA"/>
</dbReference>
<keyword evidence="1" id="KW-0812">Transmembrane</keyword>
<feature type="non-terminal residue" evidence="2">
    <location>
        <position position="1"/>
    </location>
</feature>
<evidence type="ECO:0008006" key="4">
    <source>
        <dbReference type="Google" id="ProtNLM"/>
    </source>
</evidence>
<gene>
    <name evidence="2" type="ORF">FISHEDRAFT_44639</name>
</gene>
<dbReference type="Proteomes" id="UP000054144">
    <property type="component" value="Unassembled WGS sequence"/>
</dbReference>
<protein>
    <recommendedName>
        <fullName evidence="4">JmjC domain-containing protein</fullName>
    </recommendedName>
</protein>
<keyword evidence="3" id="KW-1185">Reference proteome</keyword>
<sequence length="207" mass="22939">LRHNGTATDVLAELKAHLSIICIAHFASAVFTAWAPRLFAYYLAAFDTLLASDGSLIRNFASSVWAAMAFNLGPRTITWRHKDILNIPFGWCCVTALGRFDYKKGGHLVLWDFGLIIEFPPGATVLIPSAIVEHSNTRISPSEVHYSLTQYSAGGLFRWVEQGMQTQKAQLESLDEEGLKSVKEADQKRWANGLSYFSTLDELATAT</sequence>
<keyword evidence="1" id="KW-1133">Transmembrane helix</keyword>
<dbReference type="Gene3D" id="3.60.130.30">
    <property type="match status" value="1"/>
</dbReference>
<evidence type="ECO:0000256" key="1">
    <source>
        <dbReference type="SAM" id="Phobius"/>
    </source>
</evidence>
<organism evidence="2 3">
    <name type="scientific">Fistulina hepatica ATCC 64428</name>
    <dbReference type="NCBI Taxonomy" id="1128425"/>
    <lineage>
        <taxon>Eukaryota</taxon>
        <taxon>Fungi</taxon>
        <taxon>Dikarya</taxon>
        <taxon>Basidiomycota</taxon>
        <taxon>Agaricomycotina</taxon>
        <taxon>Agaricomycetes</taxon>
        <taxon>Agaricomycetidae</taxon>
        <taxon>Agaricales</taxon>
        <taxon>Fistulinaceae</taxon>
        <taxon>Fistulina</taxon>
    </lineage>
</organism>
<feature type="transmembrane region" description="Helical" evidence="1">
    <location>
        <begin position="20"/>
        <end position="44"/>
    </location>
</feature>